<dbReference type="InterPro" id="IPR036383">
    <property type="entry name" value="TSP1_rpt_sf"/>
</dbReference>
<gene>
    <name evidence="3" type="primary">HMCN1</name>
    <name evidence="3" type="ORF">T4B_12322</name>
</gene>
<dbReference type="SUPFAM" id="SSF82895">
    <property type="entry name" value="TSP-1 type 1 repeat"/>
    <property type="match status" value="4"/>
</dbReference>
<dbReference type="Proteomes" id="UP000054805">
    <property type="component" value="Unassembled WGS sequence"/>
</dbReference>
<keyword evidence="1" id="KW-0677">Repeat</keyword>
<dbReference type="PRINTS" id="PR01705">
    <property type="entry name" value="TSP1REPEAT"/>
</dbReference>
<dbReference type="SMART" id="SM00209">
    <property type="entry name" value="TSP1"/>
    <property type="match status" value="4"/>
</dbReference>
<dbReference type="PANTHER" id="PTHR22906">
    <property type="entry name" value="PROPERDIN"/>
    <property type="match status" value="1"/>
</dbReference>
<keyword evidence="2" id="KW-1015">Disulfide bond</keyword>
<dbReference type="Gene3D" id="2.20.100.10">
    <property type="entry name" value="Thrombospondin type-1 (TSP1) repeat"/>
    <property type="match status" value="4"/>
</dbReference>
<dbReference type="Pfam" id="PF00090">
    <property type="entry name" value="TSP_1"/>
    <property type="match status" value="4"/>
</dbReference>
<keyword evidence="4" id="KW-1185">Reference proteome</keyword>
<proteinExistence type="predicted"/>
<reference evidence="3 4" key="1">
    <citation type="submission" date="2015-01" db="EMBL/GenBank/DDBJ databases">
        <title>Evolution of Trichinella species and genotypes.</title>
        <authorList>
            <person name="Korhonen P.K."/>
            <person name="Edoardo P."/>
            <person name="Giuseppe L.R."/>
            <person name="Gasser R.B."/>
        </authorList>
    </citation>
    <scope>NUCLEOTIDE SEQUENCE [LARGE SCALE GENOMIC DNA]</scope>
    <source>
        <strain evidence="3">ISS588</strain>
    </source>
</reference>
<dbReference type="InterPro" id="IPR052065">
    <property type="entry name" value="Compl_asym_regulator"/>
</dbReference>
<dbReference type="EMBL" id="JYDS01000107">
    <property type="protein sequence ID" value="KRZ25134.1"/>
    <property type="molecule type" value="Genomic_DNA"/>
</dbReference>
<comment type="caution">
    <text evidence="3">The sequence shown here is derived from an EMBL/GenBank/DDBJ whole genome shotgun (WGS) entry which is preliminary data.</text>
</comment>
<dbReference type="FunFam" id="2.20.100.10:FF:000001">
    <property type="entry name" value="semaphorin-5A isoform X1"/>
    <property type="match status" value="1"/>
</dbReference>
<name>A0A0V1IQP6_TRIPS</name>
<dbReference type="FunFam" id="2.20.100.10:FF:000007">
    <property type="entry name" value="Thrombospondin 1"/>
    <property type="match status" value="1"/>
</dbReference>
<evidence type="ECO:0000313" key="4">
    <source>
        <dbReference type="Proteomes" id="UP000054805"/>
    </source>
</evidence>
<sequence length="323" mass="35653">MYNNAQWSSWSEWSECSCYKNLKIRLRHCIVNDPKTMGFCLGPSYEKLTCIPEKCKPTDGGWTEWSSWSHCSQSCSGSDAVQTRFRACANPVPSNQGFYCQGSATDVQQCPDLPDCSNGTIKLKAHGRIGQVGLIIIKVLDVNAGEHEPGANQQCFLVLHSKESAKSASWTPWSEWSKCASTCDQTTTQTRQRSCKVDDITIVHGSLNSIPLTAACIGEAWETTICKQASCANEPLDGQWSTWSEWSSCSSRCSAGSQSRRRSCDSPRPINGGADCLGTARQVKSCQPIDHHHCTASVQHSETMEVDAKNWENSFENQHLTLL</sequence>
<accession>A0A0V1IQP6</accession>
<evidence type="ECO:0000313" key="3">
    <source>
        <dbReference type="EMBL" id="KRZ25134.1"/>
    </source>
</evidence>
<dbReference type="InterPro" id="IPR000884">
    <property type="entry name" value="TSP1_rpt"/>
</dbReference>
<evidence type="ECO:0000256" key="1">
    <source>
        <dbReference type="ARBA" id="ARBA00022737"/>
    </source>
</evidence>
<protein>
    <submittedName>
        <fullName evidence="3">Hemicentin-1</fullName>
    </submittedName>
</protein>
<dbReference type="AlphaFoldDB" id="A0A0V1IQP6"/>
<dbReference type="PROSITE" id="PS50092">
    <property type="entry name" value="TSP1"/>
    <property type="match status" value="4"/>
</dbReference>
<organism evidence="3 4">
    <name type="scientific">Trichinella pseudospiralis</name>
    <name type="common">Parasitic roundworm</name>
    <dbReference type="NCBI Taxonomy" id="6337"/>
    <lineage>
        <taxon>Eukaryota</taxon>
        <taxon>Metazoa</taxon>
        <taxon>Ecdysozoa</taxon>
        <taxon>Nematoda</taxon>
        <taxon>Enoplea</taxon>
        <taxon>Dorylaimia</taxon>
        <taxon>Trichinellida</taxon>
        <taxon>Trichinellidae</taxon>
        <taxon>Trichinella</taxon>
    </lineage>
</organism>
<evidence type="ECO:0000256" key="2">
    <source>
        <dbReference type="ARBA" id="ARBA00023157"/>
    </source>
</evidence>